<dbReference type="Pfam" id="PF24883">
    <property type="entry name" value="NPHP3_N"/>
    <property type="match status" value="2"/>
</dbReference>
<dbReference type="InterPro" id="IPR027417">
    <property type="entry name" value="P-loop_NTPase"/>
</dbReference>
<evidence type="ECO:0000259" key="2">
    <source>
        <dbReference type="PROSITE" id="PS50837"/>
    </source>
</evidence>
<evidence type="ECO:0000256" key="1">
    <source>
        <dbReference type="ARBA" id="ARBA00022737"/>
    </source>
</evidence>
<dbReference type="PANTHER" id="PTHR10039">
    <property type="entry name" value="AMELOGENIN"/>
    <property type="match status" value="1"/>
</dbReference>
<dbReference type="Proteomes" id="UP001642405">
    <property type="component" value="Unassembled WGS sequence"/>
</dbReference>
<keyword evidence="1" id="KW-0677">Repeat</keyword>
<evidence type="ECO:0000313" key="3">
    <source>
        <dbReference type="EMBL" id="CAK7210949.1"/>
    </source>
</evidence>
<dbReference type="InterPro" id="IPR007111">
    <property type="entry name" value="NACHT_NTPase"/>
</dbReference>
<dbReference type="PANTHER" id="PTHR10039:SF14">
    <property type="entry name" value="NACHT DOMAIN-CONTAINING PROTEIN"/>
    <property type="match status" value="1"/>
</dbReference>
<feature type="domain" description="NACHT" evidence="2">
    <location>
        <begin position="48"/>
        <end position="162"/>
    </location>
</feature>
<dbReference type="PROSITE" id="PS50837">
    <property type="entry name" value="NACHT"/>
    <property type="match status" value="1"/>
</dbReference>
<dbReference type="EMBL" id="CAWUHB010000003">
    <property type="protein sequence ID" value="CAK7210949.1"/>
    <property type="molecule type" value="Genomic_DNA"/>
</dbReference>
<dbReference type="InterPro" id="IPR056884">
    <property type="entry name" value="NPHP3-like_N"/>
</dbReference>
<dbReference type="SUPFAM" id="SSF52540">
    <property type="entry name" value="P-loop containing nucleoside triphosphate hydrolases"/>
    <property type="match status" value="1"/>
</dbReference>
<evidence type="ECO:0000313" key="4">
    <source>
        <dbReference type="Proteomes" id="UP001642405"/>
    </source>
</evidence>
<protein>
    <recommendedName>
        <fullName evidence="2">NACHT domain-containing protein</fullName>
    </recommendedName>
</protein>
<sequence length="248" mass="27998">MDAIEKRKDDLLQDSFKWILDVPEFRGLADDADPGTNDDDVVPPTPCRLLWIKGDAGTGKTMLLIGIIRELSARPASLCPALLEHYRRKVQYKKPTFVTDTDFIGLSQAFENTLRDPSLRPVYFIIDALDECEHGLPDFLSLISKSLTITDKVKWLVSSRPNVQLKNTTQAVVELDTQKLETPVNAYIKHQLSRLDEEDGYTPEITSPSRTRKEMLLTGPMPSIPSGNSHLGFMTFTTTSWKMSKRVM</sequence>
<accession>A0ABP0AUL3</accession>
<keyword evidence="4" id="KW-1185">Reference proteome</keyword>
<name>A0ABP0AUL3_9PEZI</name>
<proteinExistence type="predicted"/>
<gene>
    <name evidence="3" type="ORF">SCUCBS95973_000965</name>
</gene>
<organism evidence="3 4">
    <name type="scientific">Sporothrix curviconia</name>
    <dbReference type="NCBI Taxonomy" id="1260050"/>
    <lineage>
        <taxon>Eukaryota</taxon>
        <taxon>Fungi</taxon>
        <taxon>Dikarya</taxon>
        <taxon>Ascomycota</taxon>
        <taxon>Pezizomycotina</taxon>
        <taxon>Sordariomycetes</taxon>
        <taxon>Sordariomycetidae</taxon>
        <taxon>Ophiostomatales</taxon>
        <taxon>Ophiostomataceae</taxon>
        <taxon>Sporothrix</taxon>
    </lineage>
</organism>
<reference evidence="3 4" key="1">
    <citation type="submission" date="2024-01" db="EMBL/GenBank/DDBJ databases">
        <authorList>
            <person name="Allen C."/>
            <person name="Tagirdzhanova G."/>
        </authorList>
    </citation>
    <scope>NUCLEOTIDE SEQUENCE [LARGE SCALE GENOMIC DNA]</scope>
</reference>
<comment type="caution">
    <text evidence="3">The sequence shown here is derived from an EMBL/GenBank/DDBJ whole genome shotgun (WGS) entry which is preliminary data.</text>
</comment>
<dbReference type="Gene3D" id="3.40.50.300">
    <property type="entry name" value="P-loop containing nucleotide triphosphate hydrolases"/>
    <property type="match status" value="1"/>
</dbReference>